<feature type="compositionally biased region" description="Basic and acidic residues" evidence="8">
    <location>
        <begin position="143"/>
        <end position="162"/>
    </location>
</feature>
<feature type="compositionally biased region" description="Polar residues" evidence="8">
    <location>
        <begin position="225"/>
        <end position="251"/>
    </location>
</feature>
<dbReference type="PANTHER" id="PTHR46542:SF1">
    <property type="entry name" value="X-BOX BINDING PROTEIN 1"/>
    <property type="match status" value="1"/>
</dbReference>
<protein>
    <recommendedName>
        <fullName evidence="6">X-box-binding protein 1</fullName>
    </recommendedName>
</protein>
<keyword evidence="4" id="KW-0804">Transcription</keyword>
<feature type="compositionally biased region" description="Basic residues" evidence="8">
    <location>
        <begin position="56"/>
        <end position="73"/>
    </location>
</feature>
<keyword evidence="7" id="KW-0175">Coiled coil</keyword>
<dbReference type="PROSITE" id="PS50217">
    <property type="entry name" value="BZIP"/>
    <property type="match status" value="1"/>
</dbReference>
<dbReference type="CDD" id="cd14686">
    <property type="entry name" value="bZIP"/>
    <property type="match status" value="1"/>
</dbReference>
<dbReference type="PANTHER" id="PTHR46542">
    <property type="entry name" value="X-BOX BINDING PROTEIN 1"/>
    <property type="match status" value="1"/>
</dbReference>
<proteinExistence type="predicted"/>
<evidence type="ECO:0000256" key="2">
    <source>
        <dbReference type="ARBA" id="ARBA00023015"/>
    </source>
</evidence>
<evidence type="ECO:0000256" key="4">
    <source>
        <dbReference type="ARBA" id="ARBA00023163"/>
    </source>
</evidence>
<reference evidence="10" key="1">
    <citation type="submission" date="2021-01" db="EMBL/GenBank/DDBJ databases">
        <authorList>
            <person name="Corre E."/>
            <person name="Pelletier E."/>
            <person name="Niang G."/>
            <person name="Scheremetjew M."/>
            <person name="Finn R."/>
            <person name="Kale V."/>
            <person name="Holt S."/>
            <person name="Cochrane G."/>
            <person name="Meng A."/>
            <person name="Brown T."/>
            <person name="Cohen L."/>
        </authorList>
    </citation>
    <scope>NUCLEOTIDE SEQUENCE</scope>
    <source>
        <strain evidence="10">CCMP622</strain>
    </source>
</reference>
<feature type="compositionally biased region" description="Polar residues" evidence="8">
    <location>
        <begin position="277"/>
        <end position="292"/>
    </location>
</feature>
<feature type="domain" description="BZIP" evidence="9">
    <location>
        <begin position="53"/>
        <end position="110"/>
    </location>
</feature>
<dbReference type="SMART" id="SM00338">
    <property type="entry name" value="BRLZ"/>
    <property type="match status" value="1"/>
</dbReference>
<feature type="region of interest" description="Disordered" evidence="8">
    <location>
        <begin position="135"/>
        <end position="163"/>
    </location>
</feature>
<dbReference type="Pfam" id="PF00170">
    <property type="entry name" value="bZIP_1"/>
    <property type="match status" value="1"/>
</dbReference>
<dbReference type="EMBL" id="HBHP01033756">
    <property type="protein sequence ID" value="CAD9776769.1"/>
    <property type="molecule type" value="Transcribed_RNA"/>
</dbReference>
<feature type="compositionally biased region" description="Polar residues" evidence="8">
    <location>
        <begin position="22"/>
        <end position="34"/>
    </location>
</feature>
<dbReference type="AlphaFoldDB" id="A0A7S2U210"/>
<gene>
    <name evidence="10" type="ORF">LSP00402_LOCUS20783</name>
</gene>
<evidence type="ECO:0000313" key="10">
    <source>
        <dbReference type="EMBL" id="CAD9776769.1"/>
    </source>
</evidence>
<feature type="coiled-coil region" evidence="7">
    <location>
        <begin position="78"/>
        <end position="112"/>
    </location>
</feature>
<feature type="region of interest" description="Disordered" evidence="8">
    <location>
        <begin position="17"/>
        <end position="73"/>
    </location>
</feature>
<keyword evidence="2" id="KW-0805">Transcription regulation</keyword>
<feature type="compositionally biased region" description="Basic and acidic residues" evidence="8">
    <location>
        <begin position="38"/>
        <end position="55"/>
    </location>
</feature>
<feature type="region of interest" description="Disordered" evidence="8">
    <location>
        <begin position="207"/>
        <end position="292"/>
    </location>
</feature>
<sequence length="403" mass="43452">MDTENLFGHYLGLQAPSLRSLPVSNGSASDTGSVGSRESGKGNKGGKEEDGITDKKLRRRLQNRRAAKVSRARKKAYIELLEGKTKDLQDQIKKLQERNQALEARVTELEKNSGPRRPQREKKATRRFCPYKSSADTAVPEAKAPEKEAKTEEVKLINKESSMETEVGSLFASGAGLSAHDEEIVVPGSPDLSWVNNLEASGLDLPPYDPFSPATGGLWGDPFVQPNQHSAQPRQQKIQQRVSGEQDQSNPGRGPFFRAQAAPQEGGRGSGDIASSAARNNPSQQQQVSLASRPVSQASLRQQEQQALAGLFLLAAVSFLSRAFGSNCRSVRTTAATRFCSVQTSSCQSCLPKLSSSRSKMEIMDSGSWMIPDGIRCGCSASSGSPVVAAPVPFHACRPITVK</sequence>
<dbReference type="Gene3D" id="1.20.5.170">
    <property type="match status" value="1"/>
</dbReference>
<keyword evidence="5" id="KW-0539">Nucleus</keyword>
<dbReference type="InterPro" id="IPR052470">
    <property type="entry name" value="ER_Stress-Reg_TF"/>
</dbReference>
<dbReference type="GO" id="GO:0005634">
    <property type="term" value="C:nucleus"/>
    <property type="evidence" value="ECO:0007669"/>
    <property type="project" value="TreeGrafter"/>
</dbReference>
<keyword evidence="3" id="KW-0238">DNA-binding</keyword>
<dbReference type="GO" id="GO:0000981">
    <property type="term" value="F:DNA-binding transcription factor activity, RNA polymerase II-specific"/>
    <property type="evidence" value="ECO:0007669"/>
    <property type="project" value="TreeGrafter"/>
</dbReference>
<evidence type="ECO:0000256" key="6">
    <source>
        <dbReference type="ARBA" id="ARBA00040165"/>
    </source>
</evidence>
<accession>A0A7S2U210</accession>
<evidence type="ECO:0000256" key="3">
    <source>
        <dbReference type="ARBA" id="ARBA00023125"/>
    </source>
</evidence>
<evidence type="ECO:0000256" key="1">
    <source>
        <dbReference type="ARBA" id="ARBA00022843"/>
    </source>
</evidence>
<keyword evidence="1" id="KW-0832">Ubl conjugation</keyword>
<evidence type="ECO:0000259" key="9">
    <source>
        <dbReference type="PROSITE" id="PS50217"/>
    </source>
</evidence>
<organism evidence="10">
    <name type="scientific">Lotharella oceanica</name>
    <dbReference type="NCBI Taxonomy" id="641309"/>
    <lineage>
        <taxon>Eukaryota</taxon>
        <taxon>Sar</taxon>
        <taxon>Rhizaria</taxon>
        <taxon>Cercozoa</taxon>
        <taxon>Chlorarachniophyceae</taxon>
        <taxon>Lotharella</taxon>
    </lineage>
</organism>
<evidence type="ECO:0000256" key="7">
    <source>
        <dbReference type="SAM" id="Coils"/>
    </source>
</evidence>
<evidence type="ECO:0000256" key="8">
    <source>
        <dbReference type="SAM" id="MobiDB-lite"/>
    </source>
</evidence>
<dbReference type="GO" id="GO:0000977">
    <property type="term" value="F:RNA polymerase II transcription regulatory region sequence-specific DNA binding"/>
    <property type="evidence" value="ECO:0007669"/>
    <property type="project" value="TreeGrafter"/>
</dbReference>
<name>A0A7S2U210_9EUKA</name>
<dbReference type="InterPro" id="IPR046347">
    <property type="entry name" value="bZIP_sf"/>
</dbReference>
<dbReference type="InterPro" id="IPR004827">
    <property type="entry name" value="bZIP"/>
</dbReference>
<dbReference type="SUPFAM" id="SSF57959">
    <property type="entry name" value="Leucine zipper domain"/>
    <property type="match status" value="1"/>
</dbReference>
<evidence type="ECO:0000256" key="5">
    <source>
        <dbReference type="ARBA" id="ARBA00023242"/>
    </source>
</evidence>